<evidence type="ECO:0000256" key="8">
    <source>
        <dbReference type="ARBA" id="ARBA00049047"/>
    </source>
</evidence>
<evidence type="ECO:0000256" key="6">
    <source>
        <dbReference type="ARBA" id="ARBA00023141"/>
    </source>
</evidence>
<dbReference type="FunFam" id="3.20.20.70:FF:000037">
    <property type="entry name" value="Tryptophan synthase alpha chain"/>
    <property type="match status" value="1"/>
</dbReference>
<dbReference type="SUPFAM" id="SSF51366">
    <property type="entry name" value="Ribulose-phoshate binding barrel"/>
    <property type="match status" value="1"/>
</dbReference>
<comment type="pathway">
    <text evidence="2 9">Amino-acid biosynthesis; L-tryptophan biosynthesis; L-tryptophan from chorismate: step 5/5.</text>
</comment>
<evidence type="ECO:0000256" key="4">
    <source>
        <dbReference type="ARBA" id="ARBA00022605"/>
    </source>
</evidence>
<dbReference type="EC" id="4.2.1.20" evidence="9"/>
<dbReference type="GO" id="GO:0005829">
    <property type="term" value="C:cytosol"/>
    <property type="evidence" value="ECO:0007669"/>
    <property type="project" value="TreeGrafter"/>
</dbReference>
<dbReference type="UniPathway" id="UPA00035">
    <property type="reaction ID" value="UER00044"/>
</dbReference>
<evidence type="ECO:0000256" key="5">
    <source>
        <dbReference type="ARBA" id="ARBA00022822"/>
    </source>
</evidence>
<evidence type="ECO:0000256" key="2">
    <source>
        <dbReference type="ARBA" id="ARBA00004733"/>
    </source>
</evidence>
<comment type="subunit">
    <text evidence="3 9">Tetramer of two alpha and two beta chains.</text>
</comment>
<evidence type="ECO:0000313" key="12">
    <source>
        <dbReference type="Proteomes" id="UP000663586"/>
    </source>
</evidence>
<dbReference type="EMBL" id="CP064786">
    <property type="protein sequence ID" value="QSG03816.1"/>
    <property type="molecule type" value="Genomic_DNA"/>
</dbReference>
<dbReference type="PANTHER" id="PTHR43406:SF1">
    <property type="entry name" value="TRYPTOPHAN SYNTHASE ALPHA CHAIN, CHLOROPLASTIC"/>
    <property type="match status" value="1"/>
</dbReference>
<evidence type="ECO:0000256" key="10">
    <source>
        <dbReference type="RuleBase" id="RU003662"/>
    </source>
</evidence>
<evidence type="ECO:0000256" key="3">
    <source>
        <dbReference type="ARBA" id="ARBA00011270"/>
    </source>
</evidence>
<dbReference type="Pfam" id="PF00290">
    <property type="entry name" value="Trp_syntA"/>
    <property type="match status" value="1"/>
</dbReference>
<feature type="active site" description="Proton acceptor" evidence="9">
    <location>
        <position position="46"/>
    </location>
</feature>
<organism evidence="11 12">
    <name type="scientific">Natranaeroarchaeum sulfidigenes</name>
    <dbReference type="NCBI Taxonomy" id="2784880"/>
    <lineage>
        <taxon>Archaea</taxon>
        <taxon>Methanobacteriati</taxon>
        <taxon>Methanobacteriota</taxon>
        <taxon>Stenosarchaea group</taxon>
        <taxon>Halobacteria</taxon>
        <taxon>Halobacteriales</taxon>
        <taxon>Natronoarchaeaceae</taxon>
        <taxon>Natranaeroarchaeum</taxon>
    </lineage>
</organism>
<dbReference type="NCBIfam" id="TIGR00262">
    <property type="entry name" value="trpA"/>
    <property type="match status" value="1"/>
</dbReference>
<name>A0A897N0D3_9EURY</name>
<dbReference type="KEGG" id="hara:AArcS_2620"/>
<protein>
    <recommendedName>
        <fullName evidence="9">Tryptophan synthase alpha chain</fullName>
        <ecNumber evidence="9">4.2.1.20</ecNumber>
    </recommendedName>
</protein>
<feature type="active site" description="Proton acceptor" evidence="9">
    <location>
        <position position="57"/>
    </location>
</feature>
<keyword evidence="12" id="KW-1185">Reference proteome</keyword>
<accession>A0A897N0D3</accession>
<dbReference type="InterPro" id="IPR013785">
    <property type="entry name" value="Aldolase_TIM"/>
</dbReference>
<dbReference type="AlphaFoldDB" id="A0A897N0D3"/>
<reference evidence="11" key="1">
    <citation type="submission" date="2020-11" db="EMBL/GenBank/DDBJ databases">
        <title>Carbohydrate-dependent, anaerobic sulfur respiration: A novel catabolism in halophilic archaea.</title>
        <authorList>
            <person name="Sorokin D.Y."/>
            <person name="Messina E."/>
            <person name="Smedile F."/>
            <person name="La Cono V."/>
            <person name="Hallsworth J.E."/>
            <person name="Yakimov M.M."/>
        </authorList>
    </citation>
    <scope>NUCLEOTIDE SEQUENCE</scope>
    <source>
        <strain evidence="11">AArc-S</strain>
    </source>
</reference>
<dbReference type="PANTHER" id="PTHR43406">
    <property type="entry name" value="TRYPTOPHAN SYNTHASE, ALPHA CHAIN"/>
    <property type="match status" value="1"/>
</dbReference>
<evidence type="ECO:0000313" key="11">
    <source>
        <dbReference type="EMBL" id="QSG03816.1"/>
    </source>
</evidence>
<comment type="catalytic activity">
    <reaction evidence="8 9">
        <text>(1S,2R)-1-C-(indol-3-yl)glycerol 3-phosphate + L-serine = D-glyceraldehyde 3-phosphate + L-tryptophan + H2O</text>
        <dbReference type="Rhea" id="RHEA:10532"/>
        <dbReference type="ChEBI" id="CHEBI:15377"/>
        <dbReference type="ChEBI" id="CHEBI:33384"/>
        <dbReference type="ChEBI" id="CHEBI:57912"/>
        <dbReference type="ChEBI" id="CHEBI:58866"/>
        <dbReference type="ChEBI" id="CHEBI:59776"/>
        <dbReference type="EC" id="4.2.1.20"/>
    </reaction>
</comment>
<dbReference type="GeneID" id="70686002"/>
<comment type="similarity">
    <text evidence="9 10">Belongs to the TrpA family.</text>
</comment>
<dbReference type="InterPro" id="IPR011060">
    <property type="entry name" value="RibuloseP-bd_barrel"/>
</dbReference>
<dbReference type="GO" id="GO:0004834">
    <property type="term" value="F:tryptophan synthase activity"/>
    <property type="evidence" value="ECO:0007669"/>
    <property type="project" value="UniProtKB-UniRule"/>
</dbReference>
<comment type="function">
    <text evidence="1 9">The alpha subunit is responsible for the aldol cleavage of indoleglycerol phosphate to indole and glyceraldehyde 3-phosphate.</text>
</comment>
<dbReference type="CDD" id="cd04724">
    <property type="entry name" value="Tryptophan_synthase_alpha"/>
    <property type="match status" value="1"/>
</dbReference>
<sequence>MSDDVRTAVSGDEPALIPYITAGDPSLAATAEYVEALAAGGADVIELGMPFSEPIADGPTIQDAIQRSLEAGTTPERYFELVESLDVDVPIVCMTYYNLLYQYGESGPDESDYERLRRFVARAAEAGVSGLIIPDLPVDESDPLRRACDEYGVDLIFIVAPTTTDERLAKMREQVSGFVYVQARLGTTGAQADVSDATHESLTRLAEWEVPKAVGFGVSEGQHATEIVEAGAAGVVAGSVFVDIIAGGDDVANRLEAKARELKQGALDGATTDTPKAGK</sequence>
<dbReference type="PROSITE" id="PS00167">
    <property type="entry name" value="TRP_SYNTHASE_ALPHA"/>
    <property type="match status" value="1"/>
</dbReference>
<gene>
    <name evidence="9 11" type="primary">trpA</name>
    <name evidence="11" type="ORF">AArcS_2620</name>
</gene>
<keyword evidence="6 9" id="KW-0057">Aromatic amino acid biosynthesis</keyword>
<dbReference type="HAMAP" id="MF_00131">
    <property type="entry name" value="Trp_synth_alpha"/>
    <property type="match status" value="1"/>
</dbReference>
<dbReference type="Proteomes" id="UP000663586">
    <property type="component" value="Chromosome"/>
</dbReference>
<keyword evidence="5 9" id="KW-0822">Tryptophan biosynthesis</keyword>
<evidence type="ECO:0000256" key="9">
    <source>
        <dbReference type="HAMAP-Rule" id="MF_00131"/>
    </source>
</evidence>
<proteinExistence type="inferred from homology"/>
<keyword evidence="4 9" id="KW-0028">Amino-acid biosynthesis</keyword>
<evidence type="ECO:0000256" key="1">
    <source>
        <dbReference type="ARBA" id="ARBA00003365"/>
    </source>
</evidence>
<dbReference type="Gene3D" id="3.20.20.70">
    <property type="entry name" value="Aldolase class I"/>
    <property type="match status" value="1"/>
</dbReference>
<evidence type="ECO:0000256" key="7">
    <source>
        <dbReference type="ARBA" id="ARBA00023239"/>
    </source>
</evidence>
<dbReference type="RefSeq" id="WP_238477858.1">
    <property type="nucleotide sequence ID" value="NZ_CP064786.1"/>
</dbReference>
<dbReference type="InterPro" id="IPR018204">
    <property type="entry name" value="Trp_synthase_alpha_AS"/>
</dbReference>
<keyword evidence="7 9" id="KW-0456">Lyase</keyword>
<dbReference type="InterPro" id="IPR002028">
    <property type="entry name" value="Trp_synthase_suA"/>
</dbReference>